<dbReference type="RefSeq" id="WP_148707473.1">
    <property type="nucleotide sequence ID" value="NZ_QLLL01000016.1"/>
</dbReference>
<accession>A0A327PZK6</accession>
<dbReference type="Proteomes" id="UP000249547">
    <property type="component" value="Unassembled WGS sequence"/>
</dbReference>
<gene>
    <name evidence="1" type="ORF">LX64_05150</name>
</gene>
<proteinExistence type="predicted"/>
<dbReference type="OrthoDB" id="666743at2"/>
<reference evidence="1 2" key="1">
    <citation type="submission" date="2018-06" db="EMBL/GenBank/DDBJ databases">
        <title>Genomic Encyclopedia of Archaeal and Bacterial Type Strains, Phase II (KMG-II): from individual species to whole genera.</title>
        <authorList>
            <person name="Goeker M."/>
        </authorList>
    </citation>
    <scope>NUCLEOTIDE SEQUENCE [LARGE SCALE GENOMIC DNA]</scope>
    <source>
        <strain evidence="1 2">DSM 23857</strain>
    </source>
</reference>
<evidence type="ECO:0000313" key="1">
    <source>
        <dbReference type="EMBL" id="RAI97479.1"/>
    </source>
</evidence>
<keyword evidence="2" id="KW-1185">Reference proteome</keyword>
<name>A0A327PZK6_9BACT</name>
<evidence type="ECO:0000313" key="2">
    <source>
        <dbReference type="Proteomes" id="UP000249547"/>
    </source>
</evidence>
<comment type="caution">
    <text evidence="1">The sequence shown here is derived from an EMBL/GenBank/DDBJ whole genome shotgun (WGS) entry which is preliminary data.</text>
</comment>
<organism evidence="1 2">
    <name type="scientific">Chitinophaga skermanii</name>
    <dbReference type="NCBI Taxonomy" id="331697"/>
    <lineage>
        <taxon>Bacteria</taxon>
        <taxon>Pseudomonadati</taxon>
        <taxon>Bacteroidota</taxon>
        <taxon>Chitinophagia</taxon>
        <taxon>Chitinophagales</taxon>
        <taxon>Chitinophagaceae</taxon>
        <taxon>Chitinophaga</taxon>
    </lineage>
</organism>
<dbReference type="AlphaFoldDB" id="A0A327PZK6"/>
<dbReference type="EMBL" id="QLLL01000016">
    <property type="protein sequence ID" value="RAI97479.1"/>
    <property type="molecule type" value="Genomic_DNA"/>
</dbReference>
<sequence>MKHLLQGIAMLSILCTACGKLLPEEVNCGNPFIKIKPADGTTFHLPISYNAITRATDITGRFKLLHLEAVNDSVKVIVAIKEYVYDNTNLYGDNFHMNGMQVEFRSTVNIAPNFIFLALKENDRYVFKRVDTAMLAITQLDTARKTISGNFYLATRNPTYALAGTFTKVCFLSFK</sequence>
<protein>
    <submittedName>
        <fullName evidence="1">Uncharacterized protein</fullName>
    </submittedName>
</protein>